<protein>
    <submittedName>
        <fullName evidence="2">Uncharacterized protein</fullName>
    </submittedName>
</protein>
<organism evidence="2 3">
    <name type="scientific">Portunus trituberculatus</name>
    <name type="common">Swimming crab</name>
    <name type="synonym">Neptunus trituberculatus</name>
    <dbReference type="NCBI Taxonomy" id="210409"/>
    <lineage>
        <taxon>Eukaryota</taxon>
        <taxon>Metazoa</taxon>
        <taxon>Ecdysozoa</taxon>
        <taxon>Arthropoda</taxon>
        <taxon>Crustacea</taxon>
        <taxon>Multicrustacea</taxon>
        <taxon>Malacostraca</taxon>
        <taxon>Eumalacostraca</taxon>
        <taxon>Eucarida</taxon>
        <taxon>Decapoda</taxon>
        <taxon>Pleocyemata</taxon>
        <taxon>Brachyura</taxon>
        <taxon>Eubrachyura</taxon>
        <taxon>Portunoidea</taxon>
        <taxon>Portunidae</taxon>
        <taxon>Portuninae</taxon>
        <taxon>Portunus</taxon>
    </lineage>
</organism>
<feature type="region of interest" description="Disordered" evidence="1">
    <location>
        <begin position="97"/>
        <end position="124"/>
    </location>
</feature>
<evidence type="ECO:0000313" key="3">
    <source>
        <dbReference type="Proteomes" id="UP000324222"/>
    </source>
</evidence>
<sequence length="124" mass="13645">MLLEINNEKLGFTQHGRRVGATPPLSPEVTNDCSVRCSFLYRFPPPPPPPPPHLEIDAGAPPSYPPLSLSSGPYTRELSLNGAQAFIIFHSRLVLPPAGNTWRGATEQEEDEEEEKEEGKLSVK</sequence>
<keyword evidence="3" id="KW-1185">Reference proteome</keyword>
<proteinExistence type="predicted"/>
<gene>
    <name evidence="2" type="ORF">E2C01_067429</name>
</gene>
<accession>A0A5B7HJS4</accession>
<feature type="compositionally biased region" description="Acidic residues" evidence="1">
    <location>
        <begin position="107"/>
        <end position="116"/>
    </location>
</feature>
<dbReference type="Proteomes" id="UP000324222">
    <property type="component" value="Unassembled WGS sequence"/>
</dbReference>
<feature type="region of interest" description="Disordered" evidence="1">
    <location>
        <begin position="46"/>
        <end position="72"/>
    </location>
</feature>
<reference evidence="2 3" key="1">
    <citation type="submission" date="2019-05" db="EMBL/GenBank/DDBJ databases">
        <title>Another draft genome of Portunus trituberculatus and its Hox gene families provides insights of decapod evolution.</title>
        <authorList>
            <person name="Jeong J.-H."/>
            <person name="Song I."/>
            <person name="Kim S."/>
            <person name="Choi T."/>
            <person name="Kim D."/>
            <person name="Ryu S."/>
            <person name="Kim W."/>
        </authorList>
    </citation>
    <scope>NUCLEOTIDE SEQUENCE [LARGE SCALE GENOMIC DNA]</scope>
    <source>
        <tissue evidence="2">Muscle</tissue>
    </source>
</reference>
<dbReference type="EMBL" id="VSRR010036091">
    <property type="protein sequence ID" value="MPC73111.1"/>
    <property type="molecule type" value="Genomic_DNA"/>
</dbReference>
<feature type="compositionally biased region" description="Low complexity" evidence="1">
    <location>
        <begin position="58"/>
        <end position="72"/>
    </location>
</feature>
<evidence type="ECO:0000313" key="2">
    <source>
        <dbReference type="EMBL" id="MPC73111.1"/>
    </source>
</evidence>
<name>A0A5B7HJS4_PORTR</name>
<dbReference type="AlphaFoldDB" id="A0A5B7HJS4"/>
<evidence type="ECO:0000256" key="1">
    <source>
        <dbReference type="SAM" id="MobiDB-lite"/>
    </source>
</evidence>
<comment type="caution">
    <text evidence="2">The sequence shown here is derived from an EMBL/GenBank/DDBJ whole genome shotgun (WGS) entry which is preliminary data.</text>
</comment>